<dbReference type="InterPro" id="IPR011990">
    <property type="entry name" value="TPR-like_helical_dom_sf"/>
</dbReference>
<keyword evidence="3" id="KW-0963">Cytoplasm</keyword>
<dbReference type="EC" id="2.4.2.31" evidence="12"/>
<dbReference type="AlphaFoldDB" id="A0A815I7N3"/>
<dbReference type="PROSITE" id="PS51996">
    <property type="entry name" value="TR_MART"/>
    <property type="match status" value="1"/>
</dbReference>
<keyword evidence="12" id="KW-0520">NAD</keyword>
<keyword evidence="8 11" id="KW-0802">TPR repeat</keyword>
<evidence type="ECO:0000313" key="14">
    <source>
        <dbReference type="Proteomes" id="UP000663834"/>
    </source>
</evidence>
<dbReference type="Pfam" id="PF01129">
    <property type="entry name" value="ART"/>
    <property type="match status" value="1"/>
</dbReference>
<dbReference type="PANTHER" id="PTHR46630:SF1">
    <property type="entry name" value="TETRATRICOPEPTIDE REPEAT PROTEIN 29"/>
    <property type="match status" value="1"/>
</dbReference>
<evidence type="ECO:0000256" key="2">
    <source>
        <dbReference type="ARBA" id="ARBA00009558"/>
    </source>
</evidence>
<evidence type="ECO:0000313" key="13">
    <source>
        <dbReference type="EMBL" id="CAF1364188.1"/>
    </source>
</evidence>
<name>A0A815I7N3_9BILA</name>
<evidence type="ECO:0000256" key="4">
    <source>
        <dbReference type="ARBA" id="ARBA00022676"/>
    </source>
</evidence>
<dbReference type="Pfam" id="PF13181">
    <property type="entry name" value="TPR_8"/>
    <property type="match status" value="1"/>
</dbReference>
<dbReference type="GO" id="GO:0016779">
    <property type="term" value="F:nucleotidyltransferase activity"/>
    <property type="evidence" value="ECO:0007669"/>
    <property type="project" value="UniProtKB-KW"/>
</dbReference>
<organism evidence="13 14">
    <name type="scientific">Rotaria magnacalcarata</name>
    <dbReference type="NCBI Taxonomy" id="392030"/>
    <lineage>
        <taxon>Eukaryota</taxon>
        <taxon>Metazoa</taxon>
        <taxon>Spiralia</taxon>
        <taxon>Gnathifera</taxon>
        <taxon>Rotifera</taxon>
        <taxon>Eurotatoria</taxon>
        <taxon>Bdelloidea</taxon>
        <taxon>Philodinida</taxon>
        <taxon>Philodinidae</taxon>
        <taxon>Rotaria</taxon>
    </lineage>
</organism>
<evidence type="ECO:0000256" key="8">
    <source>
        <dbReference type="ARBA" id="ARBA00022803"/>
    </source>
</evidence>
<dbReference type="PROSITE" id="PS50005">
    <property type="entry name" value="TPR"/>
    <property type="match status" value="2"/>
</dbReference>
<dbReference type="Proteomes" id="UP000663834">
    <property type="component" value="Unassembled WGS sequence"/>
</dbReference>
<evidence type="ECO:0000256" key="5">
    <source>
        <dbReference type="ARBA" id="ARBA00022679"/>
    </source>
</evidence>
<dbReference type="Gene3D" id="1.25.40.10">
    <property type="entry name" value="Tetratricopeptide repeat domain"/>
    <property type="match status" value="3"/>
</dbReference>
<comment type="catalytic activity">
    <reaction evidence="10 12">
        <text>L-arginyl-[protein] + NAD(+) = N(omega)-(ADP-D-ribosyl)-L-arginyl-[protein] + nicotinamide + H(+)</text>
        <dbReference type="Rhea" id="RHEA:19149"/>
        <dbReference type="Rhea" id="RHEA-COMP:10532"/>
        <dbReference type="Rhea" id="RHEA-COMP:15087"/>
        <dbReference type="ChEBI" id="CHEBI:15378"/>
        <dbReference type="ChEBI" id="CHEBI:17154"/>
        <dbReference type="ChEBI" id="CHEBI:29965"/>
        <dbReference type="ChEBI" id="CHEBI:57540"/>
        <dbReference type="ChEBI" id="CHEBI:142554"/>
        <dbReference type="EC" id="2.4.2.31"/>
    </reaction>
</comment>
<feature type="repeat" description="TPR" evidence="11">
    <location>
        <begin position="703"/>
        <end position="736"/>
    </location>
</feature>
<sequence>MDEYVNIIWYDENLSDQTKDILTTIHYRMFQCINIEALQKIIHDDIHNNEKILLILSGNMDHELILKTIHNERHIVLIFILVGSLDISLEAYNKIYGIYTNYETLEKKLLVQARILNHQAVAFVFDEKLNERSMEELIDKPEVGLFDTHCRFSDDRFVTSSTKENLLRYCRQCYASNPTQLKHIDEFERNYQSKDAIRWYTKDCFLFSSLNKCLRKQSGHVYDCDMVYFAADLSIQIQLEWKKLREENDVTLNPFHVYRGLNLPEDEVIQIQKYLGKSITTKGFLSTTRSCDIAKIFAANVVFDIEIDPQLENIVYADISNYSQIPDEEEILIDFGTSFRVIDVTSDADNLWIVHLASVNEVNKVVDSYIETKKLEHVDDVIIATGLVFFGHKERACRFLRESLNSTNDNMQKFELNCELGEIHAQFSEFTLAANYLQEAHCLCRLHFPNLVRLYSVTFWPAMMYACSNRYDRVFDYLGMQLEFPDPQPYSLSRIYGCSWSYLVTNEESLRFNPYRAAYNHLQRRLITNKKNNDILSKIHFCLSLIHLKCDRNAIAPQPLDESLVHLKQSRRLATDKSSDFLILYYYHMGVIYESKERYHEAKRYYRRIVSIVLHNSKHHKDLILVHVRIAACDAALKMYKQSIEQYIQALKESQMIGDSILVGKIQAHLGITYFEAHQYDKAVEQFIDVATLLDVISRPFLYEIYLIIGETLLKVNDVDKALLYYKSFLDRNENVDQCDTELWCDTCERIFYIYYSKSLFGDSIINAKRMLEVRKKTCPHDFDEILNIQLLIAHCYHINNDWQEAINYFDMAYDTLGKKTSDISIQDCNPLISSHGLLIKSLLAIMYRTIHNYDQAIYHANIALETEEKRMSRDKIIIASCYDFIGWCHYIKNEYEQALDFCNRGLHLLHTCIPDCDTRCCSIYHSLGVIFLELGDLKQSFSYCMKGIHILSGNINADNNNKRSLAHFYSLLERIFKEKHDLLKRITYMGNLSISAEVQQSSQLSPCTESNDIVHSRTMLSTTNTQALFTTEEDNAYWIMTTAKFEPIDSSDAGDSLHMIQLDES</sequence>
<dbReference type="InterPro" id="IPR019734">
    <property type="entry name" value="TPR_rpt"/>
</dbReference>
<keyword evidence="5 12" id="KW-0808">Transferase</keyword>
<comment type="function">
    <text evidence="9">Axonemal protein which is implicated in axonemal and/or peri-axonemal structure assembly and regulates flagellum assembly and beating and therefore sperm motility.</text>
</comment>
<reference evidence="13" key="1">
    <citation type="submission" date="2021-02" db="EMBL/GenBank/DDBJ databases">
        <authorList>
            <person name="Nowell W R."/>
        </authorList>
    </citation>
    <scope>NUCLEOTIDE SEQUENCE</scope>
</reference>
<dbReference type="SMART" id="SM00028">
    <property type="entry name" value="TPR"/>
    <property type="match status" value="9"/>
</dbReference>
<keyword evidence="12" id="KW-0521">NADP</keyword>
<keyword evidence="4 12" id="KW-0328">Glycosyltransferase</keyword>
<evidence type="ECO:0000256" key="7">
    <source>
        <dbReference type="ARBA" id="ARBA00022737"/>
    </source>
</evidence>
<comment type="similarity">
    <text evidence="2 12">Belongs to the Arg-specific ADP-ribosyltransferase family.</text>
</comment>
<dbReference type="SUPFAM" id="SSF56399">
    <property type="entry name" value="ADP-ribosylation"/>
    <property type="match status" value="1"/>
</dbReference>
<evidence type="ECO:0000256" key="9">
    <source>
        <dbReference type="ARBA" id="ARBA00044739"/>
    </source>
</evidence>
<gene>
    <name evidence="13" type="ORF">KQP761_LOCUS7887</name>
</gene>
<dbReference type="InterPro" id="IPR000768">
    <property type="entry name" value="ART"/>
</dbReference>
<dbReference type="InterPro" id="IPR051476">
    <property type="entry name" value="Bac_ResReg_Asp_Phosphatase"/>
</dbReference>
<dbReference type="EMBL" id="CAJNOW010002798">
    <property type="protein sequence ID" value="CAF1364188.1"/>
    <property type="molecule type" value="Genomic_DNA"/>
</dbReference>
<keyword evidence="7" id="KW-0677">Repeat</keyword>
<comment type="subcellular location">
    <subcellularLocation>
        <location evidence="1">Cytoplasm</location>
    </subcellularLocation>
</comment>
<dbReference type="PANTHER" id="PTHR46630">
    <property type="entry name" value="TETRATRICOPEPTIDE REPEAT PROTEIN 29"/>
    <property type="match status" value="1"/>
</dbReference>
<accession>A0A815I7N3</accession>
<proteinExistence type="inferred from homology"/>
<comment type="caution">
    <text evidence="13">The sequence shown here is derived from an EMBL/GenBank/DDBJ whole genome shotgun (WGS) entry which is preliminary data.</text>
</comment>
<dbReference type="OrthoDB" id="9992984at2759"/>
<dbReference type="Gene3D" id="3.90.176.10">
    <property type="entry name" value="Toxin ADP-ribosyltransferase, Chain A, domain 1"/>
    <property type="match status" value="1"/>
</dbReference>
<evidence type="ECO:0000256" key="1">
    <source>
        <dbReference type="ARBA" id="ARBA00004496"/>
    </source>
</evidence>
<protein>
    <recommendedName>
        <fullName evidence="12">NAD(P)(+)--arginine ADP-ribosyltransferase</fullName>
        <ecNumber evidence="12">2.4.2.31</ecNumber>
    </recommendedName>
    <alternativeName>
        <fullName evidence="12">Mono(ADP-ribosyl)transferase</fullName>
    </alternativeName>
</protein>
<evidence type="ECO:0000256" key="12">
    <source>
        <dbReference type="RuleBase" id="RU361228"/>
    </source>
</evidence>
<evidence type="ECO:0000256" key="6">
    <source>
        <dbReference type="ARBA" id="ARBA00022695"/>
    </source>
</evidence>
<dbReference type="GO" id="GO:0106274">
    <property type="term" value="F:NAD+-protein-arginine ADP-ribosyltransferase activity"/>
    <property type="evidence" value="ECO:0007669"/>
    <property type="project" value="UniProtKB-EC"/>
</dbReference>
<keyword evidence="6" id="KW-0548">Nucleotidyltransferase</keyword>
<feature type="repeat" description="TPR" evidence="11">
    <location>
        <begin position="583"/>
        <end position="616"/>
    </location>
</feature>
<evidence type="ECO:0000256" key="11">
    <source>
        <dbReference type="PROSITE-ProRule" id="PRU00339"/>
    </source>
</evidence>
<evidence type="ECO:0000256" key="10">
    <source>
        <dbReference type="ARBA" id="ARBA00047597"/>
    </source>
</evidence>
<evidence type="ECO:0000256" key="3">
    <source>
        <dbReference type="ARBA" id="ARBA00022490"/>
    </source>
</evidence>
<dbReference type="GO" id="GO:0005737">
    <property type="term" value="C:cytoplasm"/>
    <property type="evidence" value="ECO:0007669"/>
    <property type="project" value="UniProtKB-SubCell"/>
</dbReference>
<dbReference type="SUPFAM" id="SSF48452">
    <property type="entry name" value="TPR-like"/>
    <property type="match status" value="2"/>
</dbReference>